<dbReference type="InterPro" id="IPR011947">
    <property type="entry name" value="FCP1_euk"/>
</dbReference>
<evidence type="ECO:0000313" key="10">
    <source>
        <dbReference type="EMBL" id="KAF9532104.1"/>
    </source>
</evidence>
<evidence type="ECO:0000256" key="3">
    <source>
        <dbReference type="ARBA" id="ARBA00023242"/>
    </source>
</evidence>
<comment type="caution">
    <text evidence="10">The sequence shown here is derived from an EMBL/GenBank/DDBJ whole genome shotgun (WGS) entry which is preliminary data.</text>
</comment>
<comment type="subcellular location">
    <subcellularLocation>
        <location evidence="1 6">Nucleus</location>
    </subcellularLocation>
</comment>
<feature type="compositionally biased region" description="Acidic residues" evidence="7">
    <location>
        <begin position="675"/>
        <end position="686"/>
    </location>
</feature>
<feature type="region of interest" description="Disordered" evidence="7">
    <location>
        <begin position="457"/>
        <end position="490"/>
    </location>
</feature>
<evidence type="ECO:0000313" key="11">
    <source>
        <dbReference type="Proteomes" id="UP000807306"/>
    </source>
</evidence>
<name>A0A9P6EP23_9AGAR</name>
<protein>
    <recommendedName>
        <fullName evidence="6">RNA polymerase II subunit A C-terminal domain phosphatase</fullName>
        <ecNumber evidence="6">3.1.3.16</ecNumber>
    </recommendedName>
</protein>
<reference evidence="10" key="1">
    <citation type="submission" date="2020-11" db="EMBL/GenBank/DDBJ databases">
        <authorList>
            <consortium name="DOE Joint Genome Institute"/>
            <person name="Ahrendt S."/>
            <person name="Riley R."/>
            <person name="Andreopoulos W."/>
            <person name="Labutti K."/>
            <person name="Pangilinan J."/>
            <person name="Ruiz-Duenas F.J."/>
            <person name="Barrasa J.M."/>
            <person name="Sanchez-Garcia M."/>
            <person name="Camarero S."/>
            <person name="Miyauchi S."/>
            <person name="Serrano A."/>
            <person name="Linde D."/>
            <person name="Babiker R."/>
            <person name="Drula E."/>
            <person name="Ayuso-Fernandez I."/>
            <person name="Pacheco R."/>
            <person name="Padilla G."/>
            <person name="Ferreira P."/>
            <person name="Barriuso J."/>
            <person name="Kellner H."/>
            <person name="Castanera R."/>
            <person name="Alfaro M."/>
            <person name="Ramirez L."/>
            <person name="Pisabarro A.G."/>
            <person name="Kuo A."/>
            <person name="Tritt A."/>
            <person name="Lipzen A."/>
            <person name="He G."/>
            <person name="Yan M."/>
            <person name="Ng V."/>
            <person name="Cullen D."/>
            <person name="Martin F."/>
            <person name="Rosso M.-N."/>
            <person name="Henrissat B."/>
            <person name="Hibbett D."/>
            <person name="Martinez A.T."/>
            <person name="Grigoriev I.V."/>
        </authorList>
    </citation>
    <scope>NUCLEOTIDE SEQUENCE</scope>
    <source>
        <strain evidence="10">CBS 506.95</strain>
    </source>
</reference>
<keyword evidence="2 6" id="KW-0378">Hydrolase</keyword>
<feature type="compositionally biased region" description="Acidic residues" evidence="7">
    <location>
        <begin position="838"/>
        <end position="861"/>
    </location>
</feature>
<dbReference type="PROSITE" id="PS50969">
    <property type="entry name" value="FCP1"/>
    <property type="match status" value="1"/>
</dbReference>
<feature type="compositionally biased region" description="Acidic residues" evidence="7">
    <location>
        <begin position="704"/>
        <end position="721"/>
    </location>
</feature>
<feature type="region of interest" description="Disordered" evidence="7">
    <location>
        <begin position="390"/>
        <end position="428"/>
    </location>
</feature>
<dbReference type="OrthoDB" id="10249888at2759"/>
<dbReference type="EC" id="3.1.3.16" evidence="6"/>
<dbReference type="InterPro" id="IPR004274">
    <property type="entry name" value="FCP1_dom"/>
</dbReference>
<evidence type="ECO:0000259" key="8">
    <source>
        <dbReference type="PROSITE" id="PS50172"/>
    </source>
</evidence>
<evidence type="ECO:0000256" key="4">
    <source>
        <dbReference type="ARBA" id="ARBA00047761"/>
    </source>
</evidence>
<dbReference type="Proteomes" id="UP000807306">
    <property type="component" value="Unassembled WGS sequence"/>
</dbReference>
<accession>A0A9P6EP23</accession>
<dbReference type="PANTHER" id="PTHR23081:SF36">
    <property type="entry name" value="RNA POLYMERASE II SUBUNIT A C-TERMINAL DOMAIN PHOSPHATASE"/>
    <property type="match status" value="1"/>
</dbReference>
<sequence length="872" mass="96384">MSDESPTELYLPSSLSYPIKVVTLDAKPQSEVERGTRLLSYSFVYLSNTPNAQPETRFGTWDAAIEGKLSAWKLKVGDVISQKKAKERPAVVVLEPCKHGVQLSGLCVLCGKDMTNVDYTGFSDASRASIQMTHSAFGPTVSFEEAQRIERETARQLLQSRKLSLIVDLDQTIVHATVDPTVGEWMAEGETWEARQATKKAGPSTTPLPDSNTPVTKEEDDDQCNPNWEALKDVKSFRLGPESFGAQAERNAHKNKGKHKMVEQEGCVYYIKPRPGWKEFLRETAAKYEMHIYTMGTRAYAEQVCAAIDPDGSLFGGRVLSRDESSSLTHKSLQRLFPCDTSMVVIIDDRADVWQWSPNLLKVIPYEFFVGIGDINSAFLPKIEPLTPTLPPTKLEPSTSETPAQPVGVDTSPVLPSEKEDADEDAAKVQSAALLNQNNAVLDAQLEERPLAKMQEELQEHENKEEKNEEAAVPSPEKKVQEDSSKRRLPKAALLKNDDYELKRLSKLLNEVHSQFFVEYDGRSLQKNRRKSNKLHDVMRIIPKLRSSVFDGVHILFTSIIPLGTKPEAHESWRLAQMFGARVSTTLDRDITHVVAATSGTVKVDMARKRGGIKIVWKEWFYDSVALWQRQDEKPYLLDDPPSMPTPVPPEQGSSPVSPGGEGGVTDAQINSSDLDIDSDEFDQDPAETKRTGGLELGSINWDDINDEVEAAMNESDDDDARSEKSYGMRSGEASEEEWTDGNSASGSVTNSPKLNSRKRPRSVTPSDGDAGGANGNTTDDDALRSPLAKRKKLASERTGYSRLKEGVTADQLVDGHEDDTVSNGTVSAQPSPKPVVEDADEDEDSDADTTSESEEDEEDDFLTKALEDDMG</sequence>
<dbReference type="Pfam" id="PF00533">
    <property type="entry name" value="BRCT"/>
    <property type="match status" value="1"/>
</dbReference>
<dbReference type="EMBL" id="MU157833">
    <property type="protein sequence ID" value="KAF9532104.1"/>
    <property type="molecule type" value="Genomic_DNA"/>
</dbReference>
<dbReference type="CDD" id="cd17729">
    <property type="entry name" value="BRCT_CTDP1"/>
    <property type="match status" value="1"/>
</dbReference>
<evidence type="ECO:0000259" key="9">
    <source>
        <dbReference type="PROSITE" id="PS50969"/>
    </source>
</evidence>
<dbReference type="InterPro" id="IPR036412">
    <property type="entry name" value="HAD-like_sf"/>
</dbReference>
<dbReference type="InterPro" id="IPR036420">
    <property type="entry name" value="BRCT_dom_sf"/>
</dbReference>
<feature type="compositionally biased region" description="Polar residues" evidence="7">
    <location>
        <begin position="741"/>
        <end position="755"/>
    </location>
</feature>
<feature type="compositionally biased region" description="Basic and acidic residues" evidence="7">
    <location>
        <begin position="862"/>
        <end position="872"/>
    </location>
</feature>
<dbReference type="PROSITE" id="PS50172">
    <property type="entry name" value="BRCT"/>
    <property type="match status" value="1"/>
</dbReference>
<feature type="compositionally biased region" description="Polar residues" evidence="7">
    <location>
        <begin position="203"/>
        <end position="215"/>
    </location>
</feature>
<dbReference type="InterPro" id="IPR001357">
    <property type="entry name" value="BRCT_dom"/>
</dbReference>
<dbReference type="Gene3D" id="3.40.50.10190">
    <property type="entry name" value="BRCT domain"/>
    <property type="match status" value="1"/>
</dbReference>
<dbReference type="SUPFAM" id="SSF56784">
    <property type="entry name" value="HAD-like"/>
    <property type="match status" value="1"/>
</dbReference>
<keyword evidence="11" id="KW-1185">Reference proteome</keyword>
<dbReference type="InterPro" id="IPR039189">
    <property type="entry name" value="Fcp1"/>
</dbReference>
<feature type="domain" description="BRCT" evidence="8">
    <location>
        <begin position="545"/>
        <end position="638"/>
    </location>
</feature>
<dbReference type="GO" id="GO:0008420">
    <property type="term" value="F:RNA polymerase II CTD heptapeptide repeat phosphatase activity"/>
    <property type="evidence" value="ECO:0007669"/>
    <property type="project" value="UniProtKB-UniRule"/>
</dbReference>
<comment type="catalytic activity">
    <reaction evidence="4 6">
        <text>O-phospho-L-seryl-[protein] + H2O = L-seryl-[protein] + phosphate</text>
        <dbReference type="Rhea" id="RHEA:20629"/>
        <dbReference type="Rhea" id="RHEA-COMP:9863"/>
        <dbReference type="Rhea" id="RHEA-COMP:11604"/>
        <dbReference type="ChEBI" id="CHEBI:15377"/>
        <dbReference type="ChEBI" id="CHEBI:29999"/>
        <dbReference type="ChEBI" id="CHEBI:43474"/>
        <dbReference type="ChEBI" id="CHEBI:83421"/>
        <dbReference type="EC" id="3.1.3.16"/>
    </reaction>
</comment>
<dbReference type="Gene3D" id="3.40.50.1000">
    <property type="entry name" value="HAD superfamily/HAD-like"/>
    <property type="match status" value="1"/>
</dbReference>
<feature type="compositionally biased region" description="Polar residues" evidence="7">
    <location>
        <begin position="822"/>
        <end position="831"/>
    </location>
</feature>
<evidence type="ECO:0000256" key="7">
    <source>
        <dbReference type="SAM" id="MobiDB-lite"/>
    </source>
</evidence>
<dbReference type="InterPro" id="IPR023214">
    <property type="entry name" value="HAD_sf"/>
</dbReference>
<dbReference type="PANTHER" id="PTHR23081">
    <property type="entry name" value="RNA POLYMERASE II CTD PHOSPHATASE"/>
    <property type="match status" value="1"/>
</dbReference>
<evidence type="ECO:0000256" key="2">
    <source>
        <dbReference type="ARBA" id="ARBA00022801"/>
    </source>
</evidence>
<comment type="function">
    <text evidence="6">This promotes the activity of RNA polymerase II.</text>
</comment>
<proteinExistence type="predicted"/>
<feature type="compositionally biased region" description="Basic and acidic residues" evidence="7">
    <location>
        <begin position="803"/>
        <end position="820"/>
    </location>
</feature>
<feature type="domain" description="FCP1 homology" evidence="9">
    <location>
        <begin position="158"/>
        <end position="390"/>
    </location>
</feature>
<dbReference type="SMART" id="SM00292">
    <property type="entry name" value="BRCT"/>
    <property type="match status" value="1"/>
</dbReference>
<dbReference type="SMART" id="SM00577">
    <property type="entry name" value="CPDc"/>
    <property type="match status" value="1"/>
</dbReference>
<dbReference type="NCBIfam" id="TIGR02250">
    <property type="entry name" value="FCP1_euk"/>
    <property type="match status" value="1"/>
</dbReference>
<evidence type="ECO:0000256" key="5">
    <source>
        <dbReference type="ARBA" id="ARBA00048336"/>
    </source>
</evidence>
<feature type="region of interest" description="Disordered" evidence="7">
    <location>
        <begin position="195"/>
        <end position="225"/>
    </location>
</feature>
<organism evidence="10 11">
    <name type="scientific">Crepidotus variabilis</name>
    <dbReference type="NCBI Taxonomy" id="179855"/>
    <lineage>
        <taxon>Eukaryota</taxon>
        <taxon>Fungi</taxon>
        <taxon>Dikarya</taxon>
        <taxon>Basidiomycota</taxon>
        <taxon>Agaricomycotina</taxon>
        <taxon>Agaricomycetes</taxon>
        <taxon>Agaricomycetidae</taxon>
        <taxon>Agaricales</taxon>
        <taxon>Agaricineae</taxon>
        <taxon>Crepidotaceae</taxon>
        <taxon>Crepidotus</taxon>
    </lineage>
</organism>
<evidence type="ECO:0000256" key="6">
    <source>
        <dbReference type="RuleBase" id="RU366066"/>
    </source>
</evidence>
<feature type="compositionally biased region" description="Low complexity" evidence="7">
    <location>
        <begin position="390"/>
        <end position="400"/>
    </location>
</feature>
<comment type="catalytic activity">
    <reaction evidence="5 6">
        <text>O-phospho-L-threonyl-[protein] + H2O = L-threonyl-[protein] + phosphate</text>
        <dbReference type="Rhea" id="RHEA:47004"/>
        <dbReference type="Rhea" id="RHEA-COMP:11060"/>
        <dbReference type="Rhea" id="RHEA-COMP:11605"/>
        <dbReference type="ChEBI" id="CHEBI:15377"/>
        <dbReference type="ChEBI" id="CHEBI:30013"/>
        <dbReference type="ChEBI" id="CHEBI:43474"/>
        <dbReference type="ChEBI" id="CHEBI:61977"/>
        <dbReference type="EC" id="3.1.3.16"/>
    </reaction>
</comment>
<evidence type="ECO:0000256" key="1">
    <source>
        <dbReference type="ARBA" id="ARBA00004123"/>
    </source>
</evidence>
<dbReference type="AlphaFoldDB" id="A0A9P6EP23"/>
<keyword evidence="3 6" id="KW-0539">Nucleus</keyword>
<dbReference type="SUPFAM" id="SSF52113">
    <property type="entry name" value="BRCT domain"/>
    <property type="match status" value="1"/>
</dbReference>
<feature type="region of interest" description="Disordered" evidence="7">
    <location>
        <begin position="636"/>
        <end position="872"/>
    </location>
</feature>
<dbReference type="CDD" id="cd07521">
    <property type="entry name" value="HAD_FCP1-like"/>
    <property type="match status" value="1"/>
</dbReference>
<dbReference type="Pfam" id="PF03031">
    <property type="entry name" value="NIF"/>
    <property type="match status" value="1"/>
</dbReference>
<gene>
    <name evidence="10" type="ORF">CPB83DRAFT_848352</name>
</gene>
<feature type="compositionally biased region" description="Basic and acidic residues" evidence="7">
    <location>
        <begin position="457"/>
        <end position="486"/>
    </location>
</feature>
<dbReference type="GO" id="GO:0005634">
    <property type="term" value="C:nucleus"/>
    <property type="evidence" value="ECO:0007669"/>
    <property type="project" value="UniProtKB-SubCell"/>
</dbReference>